<feature type="region of interest" description="Disordered" evidence="1">
    <location>
        <begin position="1401"/>
        <end position="1448"/>
    </location>
</feature>
<dbReference type="EMBL" id="JAEHOC010000036">
    <property type="protein sequence ID" value="KAG2428120.1"/>
    <property type="molecule type" value="Genomic_DNA"/>
</dbReference>
<feature type="region of interest" description="Disordered" evidence="1">
    <location>
        <begin position="1475"/>
        <end position="1502"/>
    </location>
</feature>
<feature type="region of interest" description="Disordered" evidence="1">
    <location>
        <begin position="1880"/>
        <end position="1964"/>
    </location>
</feature>
<feature type="region of interest" description="Disordered" evidence="1">
    <location>
        <begin position="827"/>
        <end position="864"/>
    </location>
</feature>
<feature type="region of interest" description="Disordered" evidence="1">
    <location>
        <begin position="2949"/>
        <end position="2974"/>
    </location>
</feature>
<dbReference type="InterPro" id="IPR036188">
    <property type="entry name" value="FAD/NAD-bd_sf"/>
</dbReference>
<feature type="region of interest" description="Disordered" evidence="1">
    <location>
        <begin position="3043"/>
        <end position="3076"/>
    </location>
</feature>
<feature type="region of interest" description="Disordered" evidence="1">
    <location>
        <begin position="2171"/>
        <end position="2213"/>
    </location>
</feature>
<feature type="compositionally biased region" description="Acidic residues" evidence="1">
    <location>
        <begin position="1244"/>
        <end position="1259"/>
    </location>
</feature>
<feature type="region of interest" description="Disordered" evidence="1">
    <location>
        <begin position="478"/>
        <end position="510"/>
    </location>
</feature>
<keyword evidence="3" id="KW-1185">Reference proteome</keyword>
<dbReference type="Gene3D" id="3.50.50.60">
    <property type="entry name" value="FAD/NAD(P)-binding domain"/>
    <property type="match status" value="1"/>
</dbReference>
<sequence>MTSVRISASGNRRANQHAEVCLTTAVAAADAGLGASSCAAQGTTAVQLAAALAAEAAAAPVESGSVHVRLPSEVTPEHVARASQVTVLGRSGWATESACAAAVLRGGSGTRLVAGSAAVSEPQPPAHAQSTTLGGGVLLSSARRRALAASLQPHYAAPQPGPLGKALRAPAKRRFWALVKDKLSLGRGGGGSSSGSSSSTGEHLVLWAPSLHDPRFMPFLSAPLRQALLGGVSTAGGDGDLVLYRGMVHPDVPGLAFVGLEAHASSSLLLLELQAQWLAAHLAGQLALPPAAAMHADVAAQRAWRSGALAHPLMSAGCSLARRHEQCCLEQLLEDLSGVVAVCDLDRKPGKFGCFGSNSVENGAGSLGTSVMARAKLTAMYQATGRSAHHWWQLSRRTSSELLARPSPSLASVAVAIPAGSVTIRRRCSIESTAAGGPVVLIPATSVQGYGSSRASSSQGIVSVPSGAAAAFATGTKSSAVASGPGGGQSLAAANTAAGPRSGRAESRRHSTDCVSAPAAPAAASAGAAVASVSPKPHTLTGYPSSSALMQRRVSGGHSGASPFTTTTGIASVRTYDTAPVAARPATAVPFGRQSLDLVRRIPAPMGPAAVAAAALAARTTSAASLISHAPNTMRRRSVLIVRETAVVAGGGAGAGAVAGPGTRQPGSKSQSQQHAVIAARQLAAAAAAAAGRPHSGASSLGPGPASSNTPFTTEALEHVVEGEEEAGDGGSAELGKLASARVSARTAARVDRVAALAGVSVPGGASRSSVESQLRRADAAADQLVVTGDSHASSKCSAAAAVWRPASDRGMAAVAEPGVGSAVAGAVTRAPQVRRPPAKRQSRLRNTAGAADSSSAGAAGPQALHSPSAAAMAGAGAYAAAAAAAAGSPSQGTAVPALDGVGAAVPISRASPQLSPKTAAPTSRPVTCDVDGGFGYTSESAWSATTRTAGGGTATGASHEHERYSAASAATYSAATASSAVHHRASPYASAGARLVGGGGGGGGGGGRGSNASRNSQHSHRRQVGGAQEDTADAEGEQLHHPHSSHRSTLGAAVAALAGAPRRLMAAAAGVRRAASSRRRSIDSAVPQLPRALHLSFASVTPPDVHAPAAAPELEPAPLVTRAGGNRGGNLPPRAASTGAAFVGAGSAGTAAYAAQGPRRPDEAVSSAAGGQRAGLHLPRRQLARPAPPLAQSPEPELGLPRRASSFAVGARRWSVASGAATAPHLHPHVGQAYTTAGAADPLEGESDTDTGDDDDDTAGVAPPTGGNRATASLRGLGGLFSSAAAALGLGGGSGGRGASGSVGGGRSSAHTARAGLSGRSFTLAGRRASYHMPVHPAVAAAAAGGIGAGGAGGNRPSAWHGSFTVNAASPATAALLAQTRSLRMPPDAADMQIYLQAAQQPEAKHRQQHSQNPLLGASRGHRPQQQQAAPSARKAPASARRHVSSKALNLASTTGVAVSVLMDLIEDDGLSLGALQPAEPEGGSGRGEHREEAGGGAAATTAAALLHQQENQAATAAAALLAGSASSAGASFVRRRRSVDATVQTGAAALGEWSAGGAPAQLTAPGGAPNDARIYSGASATVSPRSSTIGSGRGSAATPRRYNRALAVSVGGHSSAAETAAVVGAALVDAPAAPPLPSAAANSAGRRRRLSDMLPAVLAAMLPGGAGSRRRASAATGLSPIVSSAAFVPSLTLDVGSGAAASAACTSSRPLRLLPTSATGIAERPASAAASKTGTSGTTTALANAAAALAVARETAADVDGELDHAARDLEDGCSGSTGARGGEMAGAAPAAVAAAQPAGSVGQNGAFQDLRQAAARQLHEHEQAQAHRRRGLDQTTVARGVGRLSFPLLPGRRLSAPMAPGAATRVSPDAAGGAAGAAVASTQAAPQVRPAPLSSTAAQRGGEVLSRSHRPQAAVLYTESAGTQKPALGTSTPLSSAGPSTTPSAAPSAAASPARGSGWAAGSRRVSLKHLMFGAGPSWQGDSSARSGGGTTHGAAAGHSGGSRHKSLGGGLLAEAAEAALLPYSQRMGPKRDARDGGAASGGGTAARQQSAGGGAATRVENPTRQPGGRAFMGFGSPPTAAPMRADDAAAARTQPPSAARLPSPSVPQAAAGGVSLLHSPSSAPIIALTAARVAATGATAAAAAEPDVVLLQLLADADAPTSEALACDRAAPGGPSAGRDSGCLAQGHGARTLRARGQTTTDSDEDEENEMPLLRGVSLLAEAEAVQVQEAAAKDCRHARGVPSQQQSPAPRLMPSQQPWQQLHLQDSKAAVDVERMLLCASPPLSAAAVISQVEAAEEGPGEAPPAPPAAAHARLAVAWSGDGCDGLVVIDKDVDGATVGDSAAIATLPTGALTTLTADAEARTTEFGATAAVGAPSATAHANTCSMGSQPLAIPPATASAEAGVVAQSCVSVGMKTTQQSSTSASISAVAGSRAGAMNTAPQSPPARALPRAQPSQSRLTAATFPASQTCVSSASLTSFTAVRPNRIVPASCGSTTGSAATFPTAAAPPLPPPPPPGTPVAVRGGGLPLLQRLLPRKRPSMPVLPSTAGLSGSSTTSRIAAVANALFSRTQAGATTGGGPGPRAAAGGVMSTSAVDYLPDLAAAGAPASPLPEADAGAGAGGSYSASYRPSGVGSSLVGAAGRASCGDLVDLDTAELEETARLLAMRPAGADAAAALSPGQRRAPVIRQQPRSGAGAADPPAAFSPAAADANSLAAADSPGAPVWRSGPSASAAAFCRLAGPSASYVSPSSVGAVPATTAAASPAASGTVRRKNSVRRWASQLSSGAATFRIRKVASGLFDLGSPTYAAQVAAAAAADPGPARTQTISGSGSIAAFIGVVPSGTGTGSGTAGAASGPASHMPRDALSLEASIAALKSHVAALPVMPAGYAQRLHARASTSGGVPGGASPGSPAAGSAAAVGTLSTHDELIQAARLWHIRNDSRAGSAKHHTGGSQQGRPELQQQGSLRLAHANSSQPGMLLSALAASAPAASGRASSRRANTVDGELAPSTGAGASALSYAAGDAADAAAWANQQALASPATGEAGPPASGGDERRGPPASGGDERRGPAWAVRKASQARQEQLVSEITANLREALANGRRGGGAAAGSRASGPGSRIAGALVRVGAAVDATTMAPPARFGTVFASAPVDWAAHAIDGDAETEW</sequence>
<feature type="region of interest" description="Disordered" evidence="1">
    <location>
        <begin position="2029"/>
        <end position="2116"/>
    </location>
</feature>
<feature type="compositionally biased region" description="Low complexity" evidence="1">
    <location>
        <begin position="2094"/>
        <end position="2104"/>
    </location>
</feature>
<feature type="compositionally biased region" description="Low complexity" evidence="1">
    <location>
        <begin position="689"/>
        <end position="708"/>
    </location>
</feature>
<feature type="region of interest" description="Disordered" evidence="1">
    <location>
        <begin position="1154"/>
        <end position="1182"/>
    </location>
</feature>
<organism evidence="2 3">
    <name type="scientific">Chlamydomonas incerta</name>
    <dbReference type="NCBI Taxonomy" id="51695"/>
    <lineage>
        <taxon>Eukaryota</taxon>
        <taxon>Viridiplantae</taxon>
        <taxon>Chlorophyta</taxon>
        <taxon>core chlorophytes</taxon>
        <taxon>Chlorophyceae</taxon>
        <taxon>CS clade</taxon>
        <taxon>Chlamydomonadales</taxon>
        <taxon>Chlamydomonadaceae</taxon>
        <taxon>Chlamydomonas</taxon>
    </lineage>
</organism>
<feature type="region of interest" description="Disordered" evidence="1">
    <location>
        <begin position="1981"/>
        <end position="2011"/>
    </location>
</feature>
<comment type="caution">
    <text evidence="2">The sequence shown here is derived from an EMBL/GenBank/DDBJ whole genome shotgun (WGS) entry which is preliminary data.</text>
</comment>
<name>A0A835SX35_CHLIN</name>
<proteinExistence type="predicted"/>
<feature type="region of interest" description="Disordered" evidence="1">
    <location>
        <begin position="2681"/>
        <end position="2709"/>
    </location>
</feature>
<feature type="compositionally biased region" description="Polar residues" evidence="1">
    <location>
        <begin position="2247"/>
        <end position="2261"/>
    </location>
</feature>
<feature type="region of interest" description="Disordered" evidence="1">
    <location>
        <begin position="656"/>
        <end position="676"/>
    </location>
</feature>
<gene>
    <name evidence="2" type="ORF">HXX76_011801</name>
</gene>
<evidence type="ECO:0000313" key="3">
    <source>
        <dbReference type="Proteomes" id="UP000650467"/>
    </source>
</evidence>
<feature type="compositionally biased region" description="Low complexity" evidence="1">
    <location>
        <begin position="2915"/>
        <end position="2925"/>
    </location>
</feature>
<feature type="compositionally biased region" description="Low complexity" evidence="1">
    <location>
        <begin position="2699"/>
        <end position="2709"/>
    </location>
</feature>
<dbReference type="OrthoDB" id="552902at2759"/>
<feature type="region of interest" description="Disordered" evidence="1">
    <location>
        <begin position="2241"/>
        <end position="2261"/>
    </location>
</feature>
<evidence type="ECO:0000313" key="2">
    <source>
        <dbReference type="EMBL" id="KAG2428120.1"/>
    </source>
</evidence>
<dbReference type="Proteomes" id="UP000650467">
    <property type="component" value="Unassembled WGS sequence"/>
</dbReference>
<feature type="compositionally biased region" description="Polar residues" evidence="1">
    <location>
        <begin position="665"/>
        <end position="675"/>
    </location>
</feature>
<dbReference type="FunFam" id="3.50.50.60:FF:000479">
    <property type="entry name" value="Predicted protein"/>
    <property type="match status" value="1"/>
</dbReference>
<protein>
    <submittedName>
        <fullName evidence="2">Uncharacterized protein</fullName>
    </submittedName>
</protein>
<feature type="region of interest" description="Disordered" evidence="1">
    <location>
        <begin position="2903"/>
        <end position="2925"/>
    </location>
</feature>
<feature type="compositionally biased region" description="Low complexity" evidence="1">
    <location>
        <begin position="1425"/>
        <end position="1440"/>
    </location>
</feature>
<feature type="compositionally biased region" description="Low complexity" evidence="1">
    <location>
        <begin position="849"/>
        <end position="861"/>
    </location>
</feature>
<feature type="region of interest" description="Disordered" evidence="1">
    <location>
        <begin position="1000"/>
        <end position="1051"/>
    </location>
</feature>
<feature type="compositionally biased region" description="Gly residues" evidence="1">
    <location>
        <begin position="1000"/>
        <end position="1010"/>
    </location>
</feature>
<feature type="region of interest" description="Disordered" evidence="1">
    <location>
        <begin position="1294"/>
        <end position="1315"/>
    </location>
</feature>
<accession>A0A835SX35</accession>
<evidence type="ECO:0000256" key="1">
    <source>
        <dbReference type="SAM" id="MobiDB-lite"/>
    </source>
</evidence>
<feature type="compositionally biased region" description="Low complexity" evidence="1">
    <location>
        <begin position="1932"/>
        <end position="1964"/>
    </location>
</feature>
<feature type="compositionally biased region" description="Polar residues" evidence="1">
    <location>
        <begin position="2958"/>
        <end position="2974"/>
    </location>
</feature>
<feature type="region of interest" description="Disordered" evidence="1">
    <location>
        <begin position="1241"/>
        <end position="1274"/>
    </location>
</feature>
<reference evidence="2" key="1">
    <citation type="journal article" date="2020" name="bioRxiv">
        <title>Comparative genomics of Chlamydomonas.</title>
        <authorList>
            <person name="Craig R.J."/>
            <person name="Hasan A.R."/>
            <person name="Ness R.W."/>
            <person name="Keightley P.D."/>
        </authorList>
    </citation>
    <scope>NUCLEOTIDE SEQUENCE</scope>
    <source>
        <strain evidence="2">SAG 7.73</strain>
    </source>
</reference>
<feature type="region of interest" description="Disordered" evidence="1">
    <location>
        <begin position="1817"/>
        <end position="1841"/>
    </location>
</feature>
<feature type="region of interest" description="Disordered" evidence="1">
    <location>
        <begin position="689"/>
        <end position="711"/>
    </location>
</feature>
<feature type="compositionally biased region" description="Gly residues" evidence="1">
    <location>
        <begin position="1294"/>
        <end position="1308"/>
    </location>
</feature>
<feature type="compositionally biased region" description="Basic and acidic residues" evidence="1">
    <location>
        <begin position="3058"/>
        <end position="3074"/>
    </location>
</feature>